<feature type="binding site" evidence="12">
    <location>
        <position position="444"/>
    </location>
    <ligand>
        <name>Zn(2+)</name>
        <dbReference type="ChEBI" id="CHEBI:29105"/>
    </ligand>
</feature>
<dbReference type="Proteomes" id="UP000029867">
    <property type="component" value="Unassembled WGS sequence"/>
</dbReference>
<dbReference type="PROSITE" id="PS00865">
    <property type="entry name" value="UBIQUITIN_ACTIVAT_2"/>
    <property type="match status" value="1"/>
</dbReference>
<evidence type="ECO:0000313" key="17">
    <source>
        <dbReference type="EMBL" id="KGK37799.1"/>
    </source>
</evidence>
<dbReference type="GO" id="GO:0031510">
    <property type="term" value="C:SUMO activating enzyme complex"/>
    <property type="evidence" value="ECO:0007669"/>
    <property type="project" value="UniProtKB-UniRule"/>
</dbReference>
<evidence type="ECO:0000256" key="5">
    <source>
        <dbReference type="ARBA" id="ARBA00022598"/>
    </source>
</evidence>
<feature type="binding site" evidence="12">
    <location>
        <position position="166"/>
    </location>
    <ligand>
        <name>Zn(2+)</name>
        <dbReference type="ChEBI" id="CHEBI:29105"/>
    </ligand>
</feature>
<dbReference type="Pfam" id="PF10585">
    <property type="entry name" value="UBA_E1_SCCH"/>
    <property type="match status" value="1"/>
</dbReference>
<feature type="binding site" evidence="11">
    <location>
        <begin position="28"/>
        <end position="33"/>
    </location>
    <ligand>
        <name>ATP</name>
        <dbReference type="ChEBI" id="CHEBI:30616"/>
    </ligand>
</feature>
<dbReference type="PANTHER" id="PTHR10953">
    <property type="entry name" value="UBIQUITIN-ACTIVATING ENZYME E1"/>
    <property type="match status" value="1"/>
</dbReference>
<comment type="pathway">
    <text evidence="9">Protein modification; protein sumoylation.</text>
</comment>
<keyword evidence="9 12" id="KW-0862">Zinc</keyword>
<evidence type="ECO:0000256" key="3">
    <source>
        <dbReference type="ARBA" id="ARBA00005673"/>
    </source>
</evidence>
<evidence type="ECO:0000259" key="16">
    <source>
        <dbReference type="Pfam" id="PF10585"/>
    </source>
</evidence>
<dbReference type="AlphaFoldDB" id="A0A099P0H6"/>
<feature type="region of interest" description="Disordered" evidence="14">
    <location>
        <begin position="576"/>
        <end position="608"/>
    </location>
</feature>
<feature type="binding site" evidence="11">
    <location>
        <begin position="122"/>
        <end position="127"/>
    </location>
    <ligand>
        <name>ATP</name>
        <dbReference type="ChEBI" id="CHEBI:30616"/>
    </ligand>
</feature>
<evidence type="ECO:0000256" key="2">
    <source>
        <dbReference type="ARBA" id="ARBA00004906"/>
    </source>
</evidence>
<dbReference type="Pfam" id="PF00899">
    <property type="entry name" value="ThiF"/>
    <property type="match status" value="1"/>
</dbReference>
<dbReference type="GO" id="GO:0046872">
    <property type="term" value="F:metal ion binding"/>
    <property type="evidence" value="ECO:0007669"/>
    <property type="project" value="UniProtKB-KW"/>
</dbReference>
<reference evidence="18" key="1">
    <citation type="journal article" date="2014" name="Microb. Cell Fact.">
        <title>Exploiting Issatchenkia orientalis SD108 for succinic acid production.</title>
        <authorList>
            <person name="Xiao H."/>
            <person name="Shao Z."/>
            <person name="Jiang Y."/>
            <person name="Dole S."/>
            <person name="Zhao H."/>
        </authorList>
    </citation>
    <scope>NUCLEOTIDE SEQUENCE [LARGE SCALE GENOMIC DNA]</scope>
    <source>
        <strain evidence="18">SD108</strain>
    </source>
</reference>
<comment type="caution">
    <text evidence="17">The sequence shown here is derived from an EMBL/GenBank/DDBJ whole genome shotgun (WGS) entry which is preliminary data.</text>
</comment>
<dbReference type="HOGENOM" id="CLU_013325_7_3_1"/>
<dbReference type="GO" id="GO:0019948">
    <property type="term" value="F:SUMO activating enzyme activity"/>
    <property type="evidence" value="ECO:0007669"/>
    <property type="project" value="UniProtKB-UniRule"/>
</dbReference>
<feature type="binding site" evidence="11">
    <location>
        <position position="76"/>
    </location>
    <ligand>
        <name>ATP</name>
        <dbReference type="ChEBI" id="CHEBI:30616"/>
    </ligand>
</feature>
<dbReference type="InterPro" id="IPR019572">
    <property type="entry name" value="UBA_E1_SCCH"/>
</dbReference>
<comment type="pathway">
    <text evidence="2">Protein modification; protein ubiquitination.</text>
</comment>
<evidence type="ECO:0000256" key="7">
    <source>
        <dbReference type="ARBA" id="ARBA00022786"/>
    </source>
</evidence>
<dbReference type="InterPro" id="IPR045886">
    <property type="entry name" value="ThiF/MoeB/HesA"/>
</dbReference>
<keyword evidence="8 9" id="KW-0067">ATP-binding</keyword>
<dbReference type="UniPathway" id="UPA00886"/>
<dbReference type="Gene3D" id="3.40.50.720">
    <property type="entry name" value="NAD(P)-binding Rossmann-like Domain"/>
    <property type="match status" value="2"/>
</dbReference>
<dbReference type="Gene3D" id="3.10.290.20">
    <property type="entry name" value="Ubiquitin-like 2 activating enzyme e1b. Chain: B, domain 3"/>
    <property type="match status" value="1"/>
</dbReference>
<evidence type="ECO:0000256" key="13">
    <source>
        <dbReference type="PROSITE-ProRule" id="PRU10132"/>
    </source>
</evidence>
<keyword evidence="9 12" id="KW-0479">Metal-binding</keyword>
<feature type="binding site" evidence="11">
    <location>
        <position position="52"/>
    </location>
    <ligand>
        <name>ATP</name>
        <dbReference type="ChEBI" id="CHEBI:30616"/>
    </ligand>
</feature>
<evidence type="ECO:0000256" key="8">
    <source>
        <dbReference type="ARBA" id="ARBA00022840"/>
    </source>
</evidence>
<dbReference type="InterPro" id="IPR042063">
    <property type="entry name" value="Ubi_acti_E1_SCCH"/>
</dbReference>
<dbReference type="VEuPathDB" id="FungiDB:C5L36_0A06000"/>
<dbReference type="PIRSF" id="PIRSF039133">
    <property type="entry name" value="SUMO_E1B"/>
    <property type="match status" value="1"/>
</dbReference>
<comment type="similarity">
    <text evidence="3 9">Belongs to the ubiquitin-activating E1 family.</text>
</comment>
<dbReference type="InterPro" id="IPR000594">
    <property type="entry name" value="ThiF_NAD_FAD-bd"/>
</dbReference>
<comment type="subcellular location">
    <subcellularLocation>
        <location evidence="1">Cytoplasm</location>
    </subcellularLocation>
</comment>
<dbReference type="GO" id="GO:0016925">
    <property type="term" value="P:protein sumoylation"/>
    <property type="evidence" value="ECO:0007669"/>
    <property type="project" value="UniProtKB-UniRule"/>
</dbReference>
<dbReference type="PANTHER" id="PTHR10953:SF5">
    <property type="entry name" value="SUMO-ACTIVATING ENZYME SUBUNIT 2"/>
    <property type="match status" value="1"/>
</dbReference>
<comment type="subunit">
    <text evidence="9">Heterodimer.</text>
</comment>
<evidence type="ECO:0000256" key="4">
    <source>
        <dbReference type="ARBA" id="ARBA00022490"/>
    </source>
</evidence>
<dbReference type="EMBL" id="JQFK01000029">
    <property type="protein sequence ID" value="KGK37799.1"/>
    <property type="molecule type" value="Genomic_DNA"/>
</dbReference>
<keyword evidence="6 9" id="KW-0547">Nucleotide-binding</keyword>
<feature type="binding site" evidence="12">
    <location>
        <position position="163"/>
    </location>
    <ligand>
        <name>Zn(2+)</name>
        <dbReference type="ChEBI" id="CHEBI:29105"/>
    </ligand>
</feature>
<evidence type="ECO:0000256" key="1">
    <source>
        <dbReference type="ARBA" id="ARBA00004496"/>
    </source>
</evidence>
<keyword evidence="7 9" id="KW-0833">Ubl conjugation pathway</keyword>
<evidence type="ECO:0000259" key="15">
    <source>
        <dbReference type="Pfam" id="PF00899"/>
    </source>
</evidence>
<keyword evidence="4" id="KW-0963">Cytoplasm</keyword>
<keyword evidence="5" id="KW-0436">Ligase</keyword>
<dbReference type="InterPro" id="IPR033127">
    <property type="entry name" value="UBQ-activ_enz_E1_Cys_AS"/>
</dbReference>
<dbReference type="GO" id="GO:0016567">
    <property type="term" value="P:protein ubiquitination"/>
    <property type="evidence" value="ECO:0007669"/>
    <property type="project" value="UniProtKB-UniPathway"/>
</dbReference>
<accession>A0A099P0H6</accession>
<feature type="domain" description="Ubiquitin-activating enzyme SCCH" evidence="16">
    <location>
        <begin position="184"/>
        <end position="270"/>
    </location>
</feature>
<dbReference type="InterPro" id="IPR030661">
    <property type="entry name" value="Uba2"/>
</dbReference>
<dbReference type="UniPathway" id="UPA00143"/>
<feature type="domain" description="THIF-type NAD/FAD binding fold" evidence="15">
    <location>
        <begin position="7"/>
        <end position="443"/>
    </location>
</feature>
<evidence type="ECO:0000256" key="12">
    <source>
        <dbReference type="PIRSR" id="PIRSR039133-3"/>
    </source>
</evidence>
<feature type="binding site" evidence="12">
    <location>
        <position position="441"/>
    </location>
    <ligand>
        <name>Zn(2+)</name>
        <dbReference type="ChEBI" id="CHEBI:29105"/>
    </ligand>
</feature>
<evidence type="ECO:0000256" key="6">
    <source>
        <dbReference type="ARBA" id="ARBA00022741"/>
    </source>
</evidence>
<evidence type="ECO:0000256" key="10">
    <source>
        <dbReference type="PIRSR" id="PIRSR039133-1"/>
    </source>
</evidence>
<gene>
    <name evidence="17" type="ORF">JL09_g3031</name>
</gene>
<sequence length="608" mass="69159">MPVDSHIKKMFGDDITTKFLQTKVLLVGAGGIGCELLKDLIMMNIGEIHVLDLDTIDLSNLNRQFLFRHKDIKQSKSKTAIKAVESFTYKSKLYSYHGSILDNKMFPISFFKQFDIIYNALDNLEARFYVNRMCLYLNIPLYESGTTGLRGQVQPIYPHLSECFNCIPKETPKTFPVCTIRSTPSKPVHCITWAKQFLFAQLFCGDEEAGEENVNPEEFTNEEEAKASANEVNELADLKKLIIDSKREESGYAETIFKKIFIDDIERLLRIEDLWKSRERPTFQAIENYEAIFKGIDPKLVEKREYPQNCSQQNDINDILETYVISLYRLSDRLRNGEVLEFDKDDEDTLRFVMSTSNLRSLIFHIPVKNEFDLKQIAGNIIPAVATMNAIMAGFSALSSVKYFTESNNETRMRKSRMVYDTSSTDKVVNSSKLVSANPNCPACSVTKGIVEMDFTSTTLEELRTELIKKYGYADDVEIMTLDSKLLYDFDLEKNLPKKVGHFIKDESILLINDSDEKLDIIELYAVHKKGTGIVLPDLEIPLKKKNGGDEEGDEENDETDGAEIAFGGSIIVLDDDTVDSGNTVEEVEEVEEVEVSDEPPAKRQRVE</sequence>
<evidence type="ECO:0000256" key="14">
    <source>
        <dbReference type="SAM" id="MobiDB-lite"/>
    </source>
</evidence>
<dbReference type="Gene3D" id="1.10.10.2660">
    <property type="entry name" value="Ubiquitin-activating enzyme E1, SCCH domain"/>
    <property type="match status" value="2"/>
</dbReference>
<organism evidence="17 18">
    <name type="scientific">Pichia kudriavzevii</name>
    <name type="common">Yeast</name>
    <name type="synonym">Issatchenkia orientalis</name>
    <dbReference type="NCBI Taxonomy" id="4909"/>
    <lineage>
        <taxon>Eukaryota</taxon>
        <taxon>Fungi</taxon>
        <taxon>Dikarya</taxon>
        <taxon>Ascomycota</taxon>
        <taxon>Saccharomycotina</taxon>
        <taxon>Pichiomycetes</taxon>
        <taxon>Pichiales</taxon>
        <taxon>Pichiaceae</taxon>
        <taxon>Pichia</taxon>
    </lineage>
</organism>
<feature type="compositionally biased region" description="Acidic residues" evidence="14">
    <location>
        <begin position="586"/>
        <end position="598"/>
    </location>
</feature>
<dbReference type="GO" id="GO:0005737">
    <property type="term" value="C:cytoplasm"/>
    <property type="evidence" value="ECO:0007669"/>
    <property type="project" value="UniProtKB-SubCell"/>
</dbReference>
<feature type="binding site" evidence="11">
    <location>
        <begin position="99"/>
        <end position="100"/>
    </location>
    <ligand>
        <name>ATP</name>
        <dbReference type="ChEBI" id="CHEBI:30616"/>
    </ligand>
</feature>
<evidence type="ECO:0000256" key="11">
    <source>
        <dbReference type="PIRSR" id="PIRSR039133-2"/>
    </source>
</evidence>
<dbReference type="InterPro" id="IPR035985">
    <property type="entry name" value="Ubiquitin-activating_enz"/>
</dbReference>
<evidence type="ECO:0000256" key="9">
    <source>
        <dbReference type="PIRNR" id="PIRNR039133"/>
    </source>
</evidence>
<proteinExistence type="inferred from homology"/>
<evidence type="ECO:0000313" key="18">
    <source>
        <dbReference type="Proteomes" id="UP000029867"/>
    </source>
</evidence>
<feature type="compositionally biased region" description="Acidic residues" evidence="14">
    <location>
        <begin position="550"/>
        <end position="562"/>
    </location>
</feature>
<dbReference type="GO" id="GO:0005524">
    <property type="term" value="F:ATP binding"/>
    <property type="evidence" value="ECO:0007669"/>
    <property type="project" value="UniProtKB-UniRule"/>
</dbReference>
<feature type="region of interest" description="Disordered" evidence="14">
    <location>
        <begin position="544"/>
        <end position="563"/>
    </location>
</feature>
<dbReference type="eggNOG" id="KOG2013">
    <property type="taxonomic scope" value="Eukaryota"/>
</dbReference>
<feature type="active site" description="Glycyl thioester intermediate" evidence="10 13">
    <location>
        <position position="178"/>
    </location>
</feature>
<dbReference type="SUPFAM" id="SSF69572">
    <property type="entry name" value="Activating enzymes of the ubiquitin-like proteins"/>
    <property type="match status" value="1"/>
</dbReference>
<protein>
    <recommendedName>
        <fullName evidence="9">Ubiquitin-activating enzyme E1-like</fullName>
    </recommendedName>
</protein>
<name>A0A099P0H6_PICKU</name>
<feature type="binding site" evidence="11">
    <location>
        <begin position="60"/>
        <end position="63"/>
    </location>
    <ligand>
        <name>ATP</name>
        <dbReference type="ChEBI" id="CHEBI:30616"/>
    </ligand>
</feature>